<accession>A0A3L8DJ76</accession>
<evidence type="ECO:0000256" key="9">
    <source>
        <dbReference type="PIRSR" id="PIRSR001357-50"/>
    </source>
</evidence>
<evidence type="ECO:0000256" key="7">
    <source>
        <dbReference type="ARBA" id="ARBA00032755"/>
    </source>
</evidence>
<comment type="pathway">
    <text evidence="1">Carbohydrate degradation; 2-deoxy-D-ribose 1-phosphate degradation; D-glyceraldehyde 3-phosphate and acetaldehyde from 2-deoxy-alpha-D-ribose 1-phosphate: step 2/2.</text>
</comment>
<dbReference type="UniPathway" id="UPA00002">
    <property type="reaction ID" value="UER00468"/>
</dbReference>
<feature type="active site" description="Proton donor/acceptor" evidence="9">
    <location>
        <position position="263"/>
    </location>
</feature>
<dbReference type="OrthoDB" id="70823at2759"/>
<dbReference type="InterPro" id="IPR013785">
    <property type="entry name" value="Aldolase_TIM"/>
</dbReference>
<dbReference type="PANTHER" id="PTHR10889">
    <property type="entry name" value="DEOXYRIBOSE-PHOSPHATE ALDOLASE"/>
    <property type="match status" value="1"/>
</dbReference>
<evidence type="ECO:0000256" key="4">
    <source>
        <dbReference type="ARBA" id="ARBA00023239"/>
    </source>
</evidence>
<comment type="catalytic activity">
    <reaction evidence="8">
        <text>2-deoxy-D-ribose 5-phosphate = D-glyceraldehyde 3-phosphate + acetaldehyde</text>
        <dbReference type="Rhea" id="RHEA:12821"/>
        <dbReference type="ChEBI" id="CHEBI:15343"/>
        <dbReference type="ChEBI" id="CHEBI:59776"/>
        <dbReference type="ChEBI" id="CHEBI:62877"/>
        <dbReference type="EC" id="4.1.2.4"/>
    </reaction>
</comment>
<protein>
    <recommendedName>
        <fullName evidence="3">deoxyribose-phosphate aldolase</fullName>
        <ecNumber evidence="3">4.1.2.4</ecNumber>
    </recommendedName>
    <alternativeName>
        <fullName evidence="7">2-deoxy-D-ribose 5-phosphate aldolase</fullName>
    </alternativeName>
    <alternativeName>
        <fullName evidence="6">Phosphodeoxyriboaldolase</fullName>
    </alternativeName>
</protein>
<sequence length="324" mass="36022">MMNNSHVIRSKHGTFYQYDPAWLETHVNEPAISNEVREIQHLASAITGNSRIVWLLKAISFIDLTSLNGNDTSTVIERLCKKAAQPVPKVPFKWEKPIYTAAVCVYPSRVMDAVNTLKSINKTDIIKVASVAAGFPSGQYPLQSRLEEVRCAIDYGAKEIDIVIDRSLVLDGKWEQLYDELVAIRQVCDEKKKICLKTILSTGELGNLTNVYKAAMIAMMAGADFIKTSTGKEAVNATLPVGIVMCQAIKEFARLTKKEIGFKPAGGIKTAQDALEWMTLMKKKLGIDWLINTRFRIGASSLLDDVAREIEAHKCEELDSKELS</sequence>
<comment type="caution">
    <text evidence="10">The sequence shown here is derived from an EMBL/GenBank/DDBJ whole genome shotgun (WGS) entry which is preliminary data.</text>
</comment>
<dbReference type="GO" id="GO:0046386">
    <property type="term" value="P:deoxyribose phosphate catabolic process"/>
    <property type="evidence" value="ECO:0007669"/>
    <property type="project" value="UniProtKB-UniPathway"/>
</dbReference>
<dbReference type="InterPro" id="IPR011343">
    <property type="entry name" value="DeoC"/>
</dbReference>
<dbReference type="GO" id="GO:0005737">
    <property type="term" value="C:cytoplasm"/>
    <property type="evidence" value="ECO:0007669"/>
    <property type="project" value="InterPro"/>
</dbReference>
<comment type="similarity">
    <text evidence="2">Belongs to the DeoC/FbaB aldolase family. DeoC type 2 subfamily.</text>
</comment>
<feature type="active site" description="Schiff-base intermediate with acetaldehyde" evidence="9">
    <location>
        <position position="227"/>
    </location>
</feature>
<dbReference type="SUPFAM" id="SSF51569">
    <property type="entry name" value="Aldolase"/>
    <property type="match status" value="1"/>
</dbReference>
<dbReference type="GO" id="GO:0016052">
    <property type="term" value="P:carbohydrate catabolic process"/>
    <property type="evidence" value="ECO:0007669"/>
    <property type="project" value="TreeGrafter"/>
</dbReference>
<keyword evidence="5 9" id="KW-0704">Schiff base</keyword>
<evidence type="ECO:0000256" key="8">
    <source>
        <dbReference type="ARBA" id="ARBA00048791"/>
    </source>
</evidence>
<dbReference type="GO" id="GO:0004139">
    <property type="term" value="F:deoxyribose-phosphate aldolase activity"/>
    <property type="evidence" value="ECO:0007669"/>
    <property type="project" value="UniProtKB-EC"/>
</dbReference>
<dbReference type="SMART" id="SM01133">
    <property type="entry name" value="DeoC"/>
    <property type="match status" value="1"/>
</dbReference>
<name>A0A3L8DJ76_OOCBI</name>
<evidence type="ECO:0000256" key="2">
    <source>
        <dbReference type="ARBA" id="ARBA00009473"/>
    </source>
</evidence>
<dbReference type="InterPro" id="IPR002915">
    <property type="entry name" value="DeoC/FbaB/LacD_aldolase"/>
</dbReference>
<proteinExistence type="inferred from homology"/>
<dbReference type="Gene3D" id="3.20.20.70">
    <property type="entry name" value="Aldolase class I"/>
    <property type="match status" value="1"/>
</dbReference>
<dbReference type="EMBL" id="QOIP01000008">
    <property type="protein sequence ID" value="RLU19989.1"/>
    <property type="molecule type" value="Genomic_DNA"/>
</dbReference>
<evidence type="ECO:0000256" key="3">
    <source>
        <dbReference type="ARBA" id="ARBA00012515"/>
    </source>
</evidence>
<keyword evidence="4" id="KW-0456">Lyase</keyword>
<evidence type="ECO:0000256" key="1">
    <source>
        <dbReference type="ARBA" id="ARBA00004816"/>
    </source>
</evidence>
<evidence type="ECO:0000313" key="11">
    <source>
        <dbReference type="Proteomes" id="UP000279307"/>
    </source>
</evidence>
<dbReference type="PIRSF" id="PIRSF001357">
    <property type="entry name" value="DeoC"/>
    <property type="match status" value="1"/>
</dbReference>
<dbReference type="Proteomes" id="UP000279307">
    <property type="component" value="Chromosome 8"/>
</dbReference>
<dbReference type="CDD" id="cd00959">
    <property type="entry name" value="DeoC"/>
    <property type="match status" value="1"/>
</dbReference>
<evidence type="ECO:0000256" key="5">
    <source>
        <dbReference type="ARBA" id="ARBA00023270"/>
    </source>
</evidence>
<evidence type="ECO:0000256" key="6">
    <source>
        <dbReference type="ARBA" id="ARBA00031814"/>
    </source>
</evidence>
<evidence type="ECO:0000313" key="10">
    <source>
        <dbReference type="EMBL" id="RLU19989.1"/>
    </source>
</evidence>
<dbReference type="AlphaFoldDB" id="A0A3L8DJ76"/>
<dbReference type="Pfam" id="PF01791">
    <property type="entry name" value="DeoC"/>
    <property type="match status" value="1"/>
</dbReference>
<dbReference type="GO" id="GO:0009264">
    <property type="term" value="P:deoxyribonucleotide catabolic process"/>
    <property type="evidence" value="ECO:0007669"/>
    <property type="project" value="InterPro"/>
</dbReference>
<dbReference type="EC" id="4.1.2.4" evidence="3"/>
<dbReference type="NCBIfam" id="TIGR00126">
    <property type="entry name" value="deoC"/>
    <property type="match status" value="1"/>
</dbReference>
<dbReference type="PANTHER" id="PTHR10889:SF3">
    <property type="entry name" value="DEOXYRIBOSE-PHOSPHATE ALDOLASE"/>
    <property type="match status" value="1"/>
</dbReference>
<organism evidence="10 11">
    <name type="scientific">Ooceraea biroi</name>
    <name type="common">Clonal raider ant</name>
    <name type="synonym">Cerapachys biroi</name>
    <dbReference type="NCBI Taxonomy" id="2015173"/>
    <lineage>
        <taxon>Eukaryota</taxon>
        <taxon>Metazoa</taxon>
        <taxon>Ecdysozoa</taxon>
        <taxon>Arthropoda</taxon>
        <taxon>Hexapoda</taxon>
        <taxon>Insecta</taxon>
        <taxon>Pterygota</taxon>
        <taxon>Neoptera</taxon>
        <taxon>Endopterygota</taxon>
        <taxon>Hymenoptera</taxon>
        <taxon>Apocrita</taxon>
        <taxon>Aculeata</taxon>
        <taxon>Formicoidea</taxon>
        <taxon>Formicidae</taxon>
        <taxon>Dorylinae</taxon>
        <taxon>Ooceraea</taxon>
    </lineage>
</organism>
<reference evidence="10 11" key="1">
    <citation type="journal article" date="2018" name="Genome Res.">
        <title>The genomic architecture and molecular evolution of ant odorant receptors.</title>
        <authorList>
            <person name="McKenzie S.K."/>
            <person name="Kronauer D.J.C."/>
        </authorList>
    </citation>
    <scope>NUCLEOTIDE SEQUENCE [LARGE SCALE GENOMIC DNA]</scope>
    <source>
        <strain evidence="10">Clonal line C1</strain>
    </source>
</reference>
<gene>
    <name evidence="10" type="ORF">DMN91_008548</name>
</gene>